<organism evidence="8 9">
    <name type="scientific">Streptomyces bottropensis</name>
    <dbReference type="NCBI Taxonomy" id="42235"/>
    <lineage>
        <taxon>Bacteria</taxon>
        <taxon>Bacillati</taxon>
        <taxon>Actinomycetota</taxon>
        <taxon>Actinomycetes</taxon>
        <taxon>Kitasatosporales</taxon>
        <taxon>Streptomycetaceae</taxon>
        <taxon>Streptomyces</taxon>
    </lineage>
</organism>
<evidence type="ECO:0000256" key="1">
    <source>
        <dbReference type="ARBA" id="ARBA00004651"/>
    </source>
</evidence>
<feature type="transmembrane region" description="Helical" evidence="7">
    <location>
        <begin position="122"/>
        <end position="144"/>
    </location>
</feature>
<dbReference type="Proteomes" id="UP001310290">
    <property type="component" value="Unassembled WGS sequence"/>
</dbReference>
<dbReference type="PANTHER" id="PTHR32196:SF72">
    <property type="entry name" value="RIBOSE IMPORT PERMEASE PROTEIN RBSC"/>
    <property type="match status" value="1"/>
</dbReference>
<feature type="transmembrane region" description="Helical" evidence="7">
    <location>
        <begin position="98"/>
        <end position="116"/>
    </location>
</feature>
<dbReference type="CDD" id="cd06579">
    <property type="entry name" value="TM_PBP1_transp_AraH_like"/>
    <property type="match status" value="1"/>
</dbReference>
<evidence type="ECO:0000256" key="7">
    <source>
        <dbReference type="SAM" id="Phobius"/>
    </source>
</evidence>
<evidence type="ECO:0000313" key="9">
    <source>
        <dbReference type="Proteomes" id="UP001310290"/>
    </source>
</evidence>
<dbReference type="InterPro" id="IPR001851">
    <property type="entry name" value="ABC_transp_permease"/>
</dbReference>
<feature type="transmembrane region" description="Helical" evidence="7">
    <location>
        <begin position="42"/>
        <end position="64"/>
    </location>
</feature>
<feature type="region of interest" description="Disordered" evidence="6">
    <location>
        <begin position="1"/>
        <end position="27"/>
    </location>
</feature>
<feature type="transmembrane region" description="Helical" evidence="7">
    <location>
        <begin position="70"/>
        <end position="91"/>
    </location>
</feature>
<proteinExistence type="predicted"/>
<dbReference type="RefSeq" id="WP_334661178.1">
    <property type="nucleotide sequence ID" value="NZ_JARULZ010000002.1"/>
</dbReference>
<accession>A0ABU8AXU6</accession>
<feature type="transmembrane region" description="Helical" evidence="7">
    <location>
        <begin position="151"/>
        <end position="169"/>
    </location>
</feature>
<sequence>MTSTSSGPRTVAHEQHERHEVSNTPGGARTPWRAFAAAQQRVPVFQIVAVLAVFAWGAVAVPGFTEHSAIMSMLVLASLLGLASVGQTLVVLVGGLDLAVAGYLSVGAVAAAQLAGKHHWSLTATTAAVVGVTGLAGAVSGWVCQRFGVQSLVVTLGMYSILISAILILTDGKIVDPPPAVLSDWTSVAGSTLGLMVPPVVVLWAVVSVVLGIVLARTRAGRQLYATGGNPRAAALMMIDVRRVWVLVFAFGGAFAGLIGMLVAGFASGATPNSGDPYLFSGIAAVVVGGTMIGTARGSYTRTVLGTLLLTELTTILAGEGFDEGDNRILYGLALLVVVTAYGRQRRLNERV</sequence>
<evidence type="ECO:0000256" key="6">
    <source>
        <dbReference type="SAM" id="MobiDB-lite"/>
    </source>
</evidence>
<keyword evidence="2" id="KW-1003">Cell membrane</keyword>
<comment type="caution">
    <text evidence="8">The sequence shown here is derived from an EMBL/GenBank/DDBJ whole genome shotgun (WGS) entry which is preliminary data.</text>
</comment>
<evidence type="ECO:0000256" key="3">
    <source>
        <dbReference type="ARBA" id="ARBA00022692"/>
    </source>
</evidence>
<dbReference type="PANTHER" id="PTHR32196">
    <property type="entry name" value="ABC TRANSPORTER PERMEASE PROTEIN YPHD-RELATED-RELATED"/>
    <property type="match status" value="1"/>
</dbReference>
<gene>
    <name evidence="8" type="ORF">QBA35_35470</name>
</gene>
<protein>
    <submittedName>
        <fullName evidence="8">ABC transporter permease</fullName>
    </submittedName>
</protein>
<keyword evidence="4 7" id="KW-1133">Transmembrane helix</keyword>
<evidence type="ECO:0000256" key="4">
    <source>
        <dbReference type="ARBA" id="ARBA00022989"/>
    </source>
</evidence>
<reference evidence="8" key="1">
    <citation type="submission" date="2023-04" db="EMBL/GenBank/DDBJ databases">
        <title>Genomic diversity of scab-causing Streptomyces spp. in the province of Quebec, Canada.</title>
        <authorList>
            <person name="Biessy A."/>
            <person name="Cadieux M."/>
            <person name="Ciotola M."/>
            <person name="Filion M."/>
        </authorList>
    </citation>
    <scope>NUCLEOTIDE SEQUENCE</scope>
    <source>
        <strain evidence="8">B21-115</strain>
    </source>
</reference>
<keyword evidence="9" id="KW-1185">Reference proteome</keyword>
<feature type="compositionally biased region" description="Basic and acidic residues" evidence="6">
    <location>
        <begin position="11"/>
        <end position="21"/>
    </location>
</feature>
<keyword evidence="3 7" id="KW-0812">Transmembrane</keyword>
<feature type="transmembrane region" description="Helical" evidence="7">
    <location>
        <begin position="189"/>
        <end position="215"/>
    </location>
</feature>
<comment type="subcellular location">
    <subcellularLocation>
        <location evidence="1">Cell membrane</location>
        <topology evidence="1">Multi-pass membrane protein</topology>
    </subcellularLocation>
</comment>
<keyword evidence="5 7" id="KW-0472">Membrane</keyword>
<evidence type="ECO:0000256" key="5">
    <source>
        <dbReference type="ARBA" id="ARBA00023136"/>
    </source>
</evidence>
<dbReference type="Pfam" id="PF02653">
    <property type="entry name" value="BPD_transp_2"/>
    <property type="match status" value="1"/>
</dbReference>
<evidence type="ECO:0000256" key="2">
    <source>
        <dbReference type="ARBA" id="ARBA00022475"/>
    </source>
</evidence>
<feature type="transmembrane region" description="Helical" evidence="7">
    <location>
        <begin position="244"/>
        <end position="266"/>
    </location>
</feature>
<feature type="transmembrane region" description="Helical" evidence="7">
    <location>
        <begin position="278"/>
        <end position="296"/>
    </location>
</feature>
<evidence type="ECO:0000313" key="8">
    <source>
        <dbReference type="EMBL" id="MEH0638528.1"/>
    </source>
</evidence>
<name>A0ABU8AXU6_9ACTN</name>
<dbReference type="EMBL" id="JARULZ010000002">
    <property type="protein sequence ID" value="MEH0638528.1"/>
    <property type="molecule type" value="Genomic_DNA"/>
</dbReference>